<evidence type="ECO:0000259" key="5">
    <source>
        <dbReference type="SMART" id="SM00563"/>
    </source>
</evidence>
<dbReference type="Proteomes" id="UP000651977">
    <property type="component" value="Unassembled WGS sequence"/>
</dbReference>
<proteinExistence type="predicted"/>
<dbReference type="SMART" id="SM00563">
    <property type="entry name" value="PlsC"/>
    <property type="match status" value="1"/>
</dbReference>
<keyword evidence="4" id="KW-1133">Transmembrane helix</keyword>
<keyword evidence="2" id="KW-0808">Transferase</keyword>
<keyword evidence="4" id="KW-0472">Membrane</keyword>
<accession>A0ABQ1I284</accession>
<comment type="pathway">
    <text evidence="1">Lipid metabolism.</text>
</comment>
<evidence type="ECO:0000313" key="7">
    <source>
        <dbReference type="Proteomes" id="UP000651977"/>
    </source>
</evidence>
<dbReference type="PANTHER" id="PTHR10434">
    <property type="entry name" value="1-ACYL-SN-GLYCEROL-3-PHOSPHATE ACYLTRANSFERASE"/>
    <property type="match status" value="1"/>
</dbReference>
<dbReference type="RefSeq" id="WP_055734172.1">
    <property type="nucleotide sequence ID" value="NZ_BMDY01000012.1"/>
</dbReference>
<evidence type="ECO:0000256" key="2">
    <source>
        <dbReference type="ARBA" id="ARBA00022679"/>
    </source>
</evidence>
<dbReference type="Pfam" id="PF01553">
    <property type="entry name" value="Acyltransferase"/>
    <property type="match status" value="1"/>
</dbReference>
<feature type="domain" description="Phospholipid/glycerol acyltransferase" evidence="5">
    <location>
        <begin position="85"/>
        <end position="194"/>
    </location>
</feature>
<evidence type="ECO:0000313" key="6">
    <source>
        <dbReference type="EMBL" id="GGB08004.1"/>
    </source>
</evidence>
<dbReference type="PANTHER" id="PTHR10434:SF66">
    <property type="entry name" value="PHOSPHOLIPID_GLYCEROL ACYLTRANSFERASE DOMAIN-CONTAINING PROTEIN"/>
    <property type="match status" value="1"/>
</dbReference>
<keyword evidence="7" id="KW-1185">Reference proteome</keyword>
<protein>
    <submittedName>
        <fullName evidence="6">1-acyl-sn-glycerol-3-phosphate acyltransferase</fullName>
    </submittedName>
</protein>
<dbReference type="CDD" id="cd07989">
    <property type="entry name" value="LPLAT_AGPAT-like"/>
    <property type="match status" value="1"/>
</dbReference>
<sequence>MSQRLNYYWRLVMTAFSFLSFGVFGVFLSLTLFPILHFIPAHDKQARNQLLVHKIFKYYVAMMRLLGVLSVSVSDKDKLQQSAGKLVIANHPSLIDVVLLIAHLPETSCIVKQSLWRNPCMSMIISAAGYIKNDAEPELVLKACGQSFNKGASLIIFPEGTRTTPGEQLKMQRGAANIALRCAVDFLPVTIKVTPTTLTKSEPWYAIPATKPHFSLVVGDPIHTKQLCLADTSDAKKARTITRHLQQHFYKELNCQ</sequence>
<evidence type="ECO:0000256" key="1">
    <source>
        <dbReference type="ARBA" id="ARBA00005189"/>
    </source>
</evidence>
<feature type="transmembrane region" description="Helical" evidence="4">
    <location>
        <begin position="12"/>
        <end position="36"/>
    </location>
</feature>
<evidence type="ECO:0000256" key="3">
    <source>
        <dbReference type="ARBA" id="ARBA00023315"/>
    </source>
</evidence>
<reference evidence="7" key="1">
    <citation type="journal article" date="2019" name="Int. J. Syst. Evol. Microbiol.">
        <title>The Global Catalogue of Microorganisms (GCM) 10K type strain sequencing project: providing services to taxonomists for standard genome sequencing and annotation.</title>
        <authorList>
            <consortium name="The Broad Institute Genomics Platform"/>
            <consortium name="The Broad Institute Genome Sequencing Center for Infectious Disease"/>
            <person name="Wu L."/>
            <person name="Ma J."/>
        </authorList>
    </citation>
    <scope>NUCLEOTIDE SEQUENCE [LARGE SCALE GENOMIC DNA]</scope>
    <source>
        <strain evidence="7">CGMCC 1.10131</strain>
    </source>
</reference>
<comment type="caution">
    <text evidence="6">The sequence shown here is derived from an EMBL/GenBank/DDBJ whole genome shotgun (WGS) entry which is preliminary data.</text>
</comment>
<dbReference type="EMBL" id="BMDY01000012">
    <property type="protein sequence ID" value="GGB08004.1"/>
    <property type="molecule type" value="Genomic_DNA"/>
</dbReference>
<name>A0ABQ1I284_9ALTE</name>
<gene>
    <name evidence="6" type="ORF">GCM10007414_21730</name>
</gene>
<evidence type="ECO:0000256" key="4">
    <source>
        <dbReference type="SAM" id="Phobius"/>
    </source>
</evidence>
<dbReference type="GO" id="GO:0016746">
    <property type="term" value="F:acyltransferase activity"/>
    <property type="evidence" value="ECO:0007669"/>
    <property type="project" value="UniProtKB-KW"/>
</dbReference>
<dbReference type="InterPro" id="IPR002123">
    <property type="entry name" value="Plipid/glycerol_acylTrfase"/>
</dbReference>
<keyword evidence="3 6" id="KW-0012">Acyltransferase</keyword>
<dbReference type="SUPFAM" id="SSF69593">
    <property type="entry name" value="Glycerol-3-phosphate (1)-acyltransferase"/>
    <property type="match status" value="1"/>
</dbReference>
<organism evidence="6 7">
    <name type="scientific">Agarivorans gilvus</name>
    <dbReference type="NCBI Taxonomy" id="680279"/>
    <lineage>
        <taxon>Bacteria</taxon>
        <taxon>Pseudomonadati</taxon>
        <taxon>Pseudomonadota</taxon>
        <taxon>Gammaproteobacteria</taxon>
        <taxon>Alteromonadales</taxon>
        <taxon>Alteromonadaceae</taxon>
        <taxon>Agarivorans</taxon>
    </lineage>
</organism>
<keyword evidence="4" id="KW-0812">Transmembrane</keyword>